<dbReference type="PROSITE" id="PS00061">
    <property type="entry name" value="ADH_SHORT"/>
    <property type="match status" value="1"/>
</dbReference>
<evidence type="ECO:0000256" key="2">
    <source>
        <dbReference type="ARBA" id="ARBA00023002"/>
    </source>
</evidence>
<organism evidence="3 4">
    <name type="scientific">Aeromicrobium halocynthiae</name>
    <dbReference type="NCBI Taxonomy" id="560557"/>
    <lineage>
        <taxon>Bacteria</taxon>
        <taxon>Bacillati</taxon>
        <taxon>Actinomycetota</taxon>
        <taxon>Actinomycetes</taxon>
        <taxon>Propionibacteriales</taxon>
        <taxon>Nocardioidaceae</taxon>
        <taxon>Aeromicrobium</taxon>
    </lineage>
</organism>
<comment type="caution">
    <text evidence="3">The sequence shown here is derived from an EMBL/GenBank/DDBJ whole genome shotgun (WGS) entry which is preliminary data.</text>
</comment>
<dbReference type="PANTHER" id="PTHR43669:SF3">
    <property type="entry name" value="ALCOHOL DEHYDROGENASE, PUTATIVE (AFU_ORTHOLOGUE AFUA_3G03445)-RELATED"/>
    <property type="match status" value="1"/>
</dbReference>
<sequence length="269" mass="28222">MKVSGAVAVVTGAGGGIGAALGRRLVENGARVVVADLHADKVESTAHELCDLVPGSAVGLAVDVSETDGIRALVDLAERRFGPVDVYAANAGIGGGIGLETDDDSWQRIIDVNVLAHVRAARLLVPTWLERGRGQFVTTASAAGLLTQIGSPSYSVTKHAAVAFAEWLAITYGDQGILVSCLCPMGVNTDMLTGGADLDDPVARRAVQAVTDAGGVLEPLEVADAVMAAIESETFLVLPHPEVLTFWRRKSADYDRWLSSMRRYQASLS</sequence>
<dbReference type="CDD" id="cd05233">
    <property type="entry name" value="SDR_c"/>
    <property type="match status" value="1"/>
</dbReference>
<dbReference type="SUPFAM" id="SSF51735">
    <property type="entry name" value="NAD(P)-binding Rossmann-fold domains"/>
    <property type="match status" value="1"/>
</dbReference>
<keyword evidence="4" id="KW-1185">Reference proteome</keyword>
<dbReference type="RefSeq" id="WP_344325166.1">
    <property type="nucleotide sequence ID" value="NZ_BAAAPY010000002.1"/>
</dbReference>
<evidence type="ECO:0000313" key="4">
    <source>
        <dbReference type="Proteomes" id="UP001501480"/>
    </source>
</evidence>
<evidence type="ECO:0000256" key="1">
    <source>
        <dbReference type="ARBA" id="ARBA00006484"/>
    </source>
</evidence>
<dbReference type="PRINTS" id="PR00081">
    <property type="entry name" value="GDHRDH"/>
</dbReference>
<comment type="similarity">
    <text evidence="1">Belongs to the short-chain dehydrogenases/reductases (SDR) family.</text>
</comment>
<accession>A0ABN2VVA7</accession>
<protein>
    <submittedName>
        <fullName evidence="3">SDR family oxidoreductase</fullName>
    </submittedName>
</protein>
<dbReference type="InterPro" id="IPR002347">
    <property type="entry name" value="SDR_fam"/>
</dbReference>
<dbReference type="InterPro" id="IPR020904">
    <property type="entry name" value="Sc_DH/Rdtase_CS"/>
</dbReference>
<dbReference type="Pfam" id="PF00106">
    <property type="entry name" value="adh_short"/>
    <property type="match status" value="1"/>
</dbReference>
<proteinExistence type="inferred from homology"/>
<dbReference type="Gene3D" id="3.40.50.720">
    <property type="entry name" value="NAD(P)-binding Rossmann-like Domain"/>
    <property type="match status" value="1"/>
</dbReference>
<dbReference type="InterPro" id="IPR036291">
    <property type="entry name" value="NAD(P)-bd_dom_sf"/>
</dbReference>
<name>A0ABN2VVA7_9ACTN</name>
<dbReference type="EMBL" id="BAAAPY010000002">
    <property type="protein sequence ID" value="GAA2073446.1"/>
    <property type="molecule type" value="Genomic_DNA"/>
</dbReference>
<dbReference type="Proteomes" id="UP001501480">
    <property type="component" value="Unassembled WGS sequence"/>
</dbReference>
<dbReference type="PANTHER" id="PTHR43669">
    <property type="entry name" value="5-KETO-D-GLUCONATE 5-REDUCTASE"/>
    <property type="match status" value="1"/>
</dbReference>
<gene>
    <name evidence="3" type="ORF">GCM10009821_09660</name>
</gene>
<reference evidence="3 4" key="1">
    <citation type="journal article" date="2019" name="Int. J. Syst. Evol. Microbiol.">
        <title>The Global Catalogue of Microorganisms (GCM) 10K type strain sequencing project: providing services to taxonomists for standard genome sequencing and annotation.</title>
        <authorList>
            <consortium name="The Broad Institute Genomics Platform"/>
            <consortium name="The Broad Institute Genome Sequencing Center for Infectious Disease"/>
            <person name="Wu L."/>
            <person name="Ma J."/>
        </authorList>
    </citation>
    <scope>NUCLEOTIDE SEQUENCE [LARGE SCALE GENOMIC DNA]</scope>
    <source>
        <strain evidence="3 4">JCM 15749</strain>
    </source>
</reference>
<evidence type="ECO:0000313" key="3">
    <source>
        <dbReference type="EMBL" id="GAA2073446.1"/>
    </source>
</evidence>
<keyword evidence="2" id="KW-0560">Oxidoreductase</keyword>